<dbReference type="InParanoid" id="A0A067QDS0"/>
<dbReference type="AlphaFoldDB" id="A0A067QDS0"/>
<evidence type="ECO:0000256" key="1">
    <source>
        <dbReference type="SAM" id="MobiDB-lite"/>
    </source>
</evidence>
<evidence type="ECO:0000313" key="2">
    <source>
        <dbReference type="EMBL" id="KDQ65208.1"/>
    </source>
</evidence>
<accession>A0A067QDS0</accession>
<keyword evidence="3" id="KW-1185">Reference proteome</keyword>
<organism evidence="2 3">
    <name type="scientific">Jaapia argillacea MUCL 33604</name>
    <dbReference type="NCBI Taxonomy" id="933084"/>
    <lineage>
        <taxon>Eukaryota</taxon>
        <taxon>Fungi</taxon>
        <taxon>Dikarya</taxon>
        <taxon>Basidiomycota</taxon>
        <taxon>Agaricomycotina</taxon>
        <taxon>Agaricomycetes</taxon>
        <taxon>Agaricomycetidae</taxon>
        <taxon>Jaapiales</taxon>
        <taxon>Jaapiaceae</taxon>
        <taxon>Jaapia</taxon>
    </lineage>
</organism>
<feature type="region of interest" description="Disordered" evidence="1">
    <location>
        <begin position="172"/>
        <end position="193"/>
    </location>
</feature>
<dbReference type="EMBL" id="KL197709">
    <property type="protein sequence ID" value="KDQ65208.1"/>
    <property type="molecule type" value="Genomic_DNA"/>
</dbReference>
<sequence>MRIKSASELTENWMVVTVRVNFWYGYQKIGKCDAHDNVVKISANSQKSKAIGLWQLIAYPMNELARIENTSKEKTSSSLYKRVYDNSNGTRRDTLKTGRRSIKTYETIIWRLSRESAAQGVNGKLCRGSGPHENKDTAIRHHQGNSWDLPSCYGVGKGVGGNHWFNSVEPELHESGPHNNKDTAIQASSGKGLGSSVDFWGQRRELVETSGSVALNLNFTHSTLDDKTAT</sequence>
<evidence type="ECO:0000313" key="3">
    <source>
        <dbReference type="Proteomes" id="UP000027265"/>
    </source>
</evidence>
<feature type="compositionally biased region" description="Basic and acidic residues" evidence="1">
    <location>
        <begin position="172"/>
        <end position="181"/>
    </location>
</feature>
<proteinExistence type="predicted"/>
<gene>
    <name evidence="2" type="ORF">JAAARDRAFT_43938</name>
</gene>
<reference evidence="3" key="1">
    <citation type="journal article" date="2014" name="Proc. Natl. Acad. Sci. U.S.A.">
        <title>Extensive sampling of basidiomycete genomes demonstrates inadequacy of the white-rot/brown-rot paradigm for wood decay fungi.</title>
        <authorList>
            <person name="Riley R."/>
            <person name="Salamov A.A."/>
            <person name="Brown D.W."/>
            <person name="Nagy L.G."/>
            <person name="Floudas D."/>
            <person name="Held B.W."/>
            <person name="Levasseur A."/>
            <person name="Lombard V."/>
            <person name="Morin E."/>
            <person name="Otillar R."/>
            <person name="Lindquist E.A."/>
            <person name="Sun H."/>
            <person name="LaButti K.M."/>
            <person name="Schmutz J."/>
            <person name="Jabbour D."/>
            <person name="Luo H."/>
            <person name="Baker S.E."/>
            <person name="Pisabarro A.G."/>
            <person name="Walton J.D."/>
            <person name="Blanchette R.A."/>
            <person name="Henrissat B."/>
            <person name="Martin F."/>
            <person name="Cullen D."/>
            <person name="Hibbett D.S."/>
            <person name="Grigoriev I.V."/>
        </authorList>
    </citation>
    <scope>NUCLEOTIDE SEQUENCE [LARGE SCALE GENOMIC DNA]</scope>
    <source>
        <strain evidence="3">MUCL 33604</strain>
    </source>
</reference>
<dbReference type="HOGENOM" id="CLU_1204929_0_0_1"/>
<name>A0A067QDS0_9AGAM</name>
<protein>
    <submittedName>
        <fullName evidence="2">Uncharacterized protein</fullName>
    </submittedName>
</protein>
<dbReference type="Proteomes" id="UP000027265">
    <property type="component" value="Unassembled WGS sequence"/>
</dbReference>